<dbReference type="GO" id="GO:0019563">
    <property type="term" value="P:glycerol catabolic process"/>
    <property type="evidence" value="ECO:0007669"/>
    <property type="project" value="InterPro"/>
</dbReference>
<evidence type="ECO:0000313" key="2">
    <source>
        <dbReference type="EMBL" id="MPQ54927.1"/>
    </source>
</evidence>
<gene>
    <name evidence="2" type="ORF">GBB84_29295</name>
</gene>
<keyword evidence="2" id="KW-0418">Kinase</keyword>
<keyword evidence="3" id="KW-1185">Reference proteome</keyword>
<dbReference type="Proteomes" id="UP000475079">
    <property type="component" value="Unassembled WGS sequence"/>
</dbReference>
<reference evidence="2 3" key="1">
    <citation type="submission" date="2019-10" db="EMBL/GenBank/DDBJ databases">
        <title>Characterization of a new Citrobacter species.</title>
        <authorList>
            <person name="Goncalves Ribeiro T."/>
            <person name="Izdebski R."/>
            <person name="Urbanowicz P."/>
            <person name="Carmeli Y."/>
            <person name="Gniadkowski M."/>
            <person name="Peixe L."/>
        </authorList>
    </citation>
    <scope>NUCLEOTIDE SEQUENCE [LARGE SCALE GENOMIC DNA]</scope>
    <source>
        <strain evidence="2 3">NMI7905_11</strain>
    </source>
</reference>
<feature type="non-terminal residue" evidence="2">
    <location>
        <position position="108"/>
    </location>
</feature>
<dbReference type="PROSITE" id="PS51350">
    <property type="entry name" value="PTS_HPR_DOM"/>
    <property type="match status" value="1"/>
</dbReference>
<dbReference type="PANTHER" id="PTHR38594:SF1">
    <property type="entry name" value="PEP-DEPENDENT DIHYDROXYACETONE KINASE, PHOSPHORYL DONOR SUBUNIT DHAM"/>
    <property type="match status" value="1"/>
</dbReference>
<proteinExistence type="predicted"/>
<dbReference type="AlphaFoldDB" id="A0A6L5EH92"/>
<protein>
    <submittedName>
        <fullName evidence="2">Dihydroxyacetone kinase subunit DhaM</fullName>
    </submittedName>
</protein>
<dbReference type="InterPro" id="IPR000032">
    <property type="entry name" value="HPr-like"/>
</dbReference>
<name>A0A6L5EH92_9ENTR</name>
<comment type="caution">
    <text evidence="2">The sequence shown here is derived from an EMBL/GenBank/DDBJ whole genome shotgun (WGS) entry which is preliminary data.</text>
</comment>
<dbReference type="SUPFAM" id="SSF55594">
    <property type="entry name" value="HPr-like"/>
    <property type="match status" value="1"/>
</dbReference>
<feature type="domain" description="HPr" evidence="1">
    <location>
        <begin position="1"/>
        <end position="42"/>
    </location>
</feature>
<dbReference type="InterPro" id="IPR039643">
    <property type="entry name" value="DhaM"/>
</dbReference>
<dbReference type="InterPro" id="IPR035895">
    <property type="entry name" value="HPr-like_sf"/>
</dbReference>
<keyword evidence="2" id="KW-0808">Transferase</keyword>
<feature type="non-terminal residue" evidence="2">
    <location>
        <position position="1"/>
    </location>
</feature>
<accession>A0A6L5EH92</accession>
<dbReference type="GO" id="GO:0047324">
    <property type="term" value="F:phosphoenolpyruvate-glycerone phosphotransferase activity"/>
    <property type="evidence" value="ECO:0007669"/>
    <property type="project" value="InterPro"/>
</dbReference>
<dbReference type="PANTHER" id="PTHR38594">
    <property type="entry name" value="PEP-DEPENDENT DIHYDROXYACETONE KINASE, PHOSPHORYL DONOR SUBUNIT DHAM"/>
    <property type="match status" value="1"/>
</dbReference>
<evidence type="ECO:0000313" key="3">
    <source>
        <dbReference type="Proteomes" id="UP000475079"/>
    </source>
</evidence>
<evidence type="ECO:0000259" key="1">
    <source>
        <dbReference type="PROSITE" id="PS51350"/>
    </source>
</evidence>
<sequence length="108" mass="11612">LNQIALLQVRRHDKLRLLARGPDADAALAAFQALAADNFGESPEAQPTAEPAIPARVEGAAMIYPQAPIQPALPAAADIAREQQRLRQAIDQTLADLNALTELAEHKF</sequence>
<organism evidence="2 3">
    <name type="scientific">Citrobacter telavivensis</name>
    <dbReference type="NCBI Taxonomy" id="2653932"/>
    <lineage>
        <taxon>Bacteria</taxon>
        <taxon>Pseudomonadati</taxon>
        <taxon>Pseudomonadota</taxon>
        <taxon>Gammaproteobacteria</taxon>
        <taxon>Enterobacterales</taxon>
        <taxon>Enterobacteriaceae</taxon>
        <taxon>Citrobacter</taxon>
    </lineage>
</organism>
<dbReference type="EMBL" id="WHIY01000217">
    <property type="protein sequence ID" value="MPQ54927.1"/>
    <property type="molecule type" value="Genomic_DNA"/>
</dbReference>